<keyword evidence="11" id="KW-1185">Reference proteome</keyword>
<dbReference type="EMBL" id="JXKQ01000006">
    <property type="protein sequence ID" value="OJG45375.1"/>
    <property type="molecule type" value="Genomic_DNA"/>
</dbReference>
<keyword evidence="3" id="KW-0813">Transport</keyword>
<sequence>MSLFTLGTLLCGFAPNFSLLLIGRMVQASGAGILMPLMQTVLFVIFPPEKRGVAMGIFGLIVAFAPAVGPTLSGWIVDQFQWRILFYLLLPIALIILLLAFFLVENITQTNKPKFDFLSIILSSLGFGGLLYSFSIAGSFGWTSPTTLGILIVAILALTWFITRQSHLAEPMLNFRVFTYKMFTLPMAMVIIVFVAFIGGMTILPIYMQSVLHYSALKSGLALMLGGIVMGILSPFTGRIYDQLGARPLAFVGLSFVTVSGFLLTKISSTTSFSYLTIAFVIMMIGEATVMMPLTTAALNALPLSMISHGTAMNNTIRQIAGAIGTAVLVTIMTSHSLDISKFGSTALVPGVQITFKVVTCLSLLGLTLAFSIKKKNI</sequence>
<evidence type="ECO:0000256" key="6">
    <source>
        <dbReference type="ARBA" id="ARBA00022989"/>
    </source>
</evidence>
<feature type="transmembrane region" description="Helical" evidence="8">
    <location>
        <begin position="84"/>
        <end position="103"/>
    </location>
</feature>
<dbReference type="InterPro" id="IPR020846">
    <property type="entry name" value="MFS_dom"/>
</dbReference>
<dbReference type="GO" id="GO:0005886">
    <property type="term" value="C:plasma membrane"/>
    <property type="evidence" value="ECO:0007669"/>
    <property type="project" value="UniProtKB-SubCell"/>
</dbReference>
<name>A0A1L8TM07_9ENTE</name>
<comment type="caution">
    <text evidence="10">The sequence shown here is derived from an EMBL/GenBank/DDBJ whole genome shotgun (WGS) entry which is preliminary data.</text>
</comment>
<evidence type="ECO:0000256" key="5">
    <source>
        <dbReference type="ARBA" id="ARBA00022692"/>
    </source>
</evidence>
<dbReference type="InterPro" id="IPR036259">
    <property type="entry name" value="MFS_trans_sf"/>
</dbReference>
<dbReference type="Pfam" id="PF07690">
    <property type="entry name" value="MFS_1"/>
    <property type="match status" value="1"/>
</dbReference>
<dbReference type="InterPro" id="IPR011701">
    <property type="entry name" value="MFS"/>
</dbReference>
<reference evidence="10 11" key="1">
    <citation type="submission" date="2014-12" db="EMBL/GenBank/DDBJ databases">
        <title>Draft genome sequences of 29 type strains of Enterococci.</title>
        <authorList>
            <person name="Zhong Z."/>
            <person name="Sun Z."/>
            <person name="Liu W."/>
            <person name="Zhang W."/>
            <person name="Zhang H."/>
        </authorList>
    </citation>
    <scope>NUCLEOTIDE SEQUENCE [LARGE SCALE GENOMIC DNA]</scope>
    <source>
        <strain evidence="10 11">DSM 17122</strain>
    </source>
</reference>
<gene>
    <name evidence="10" type="ORF">RV04_GL002091</name>
</gene>
<keyword evidence="6 8" id="KW-1133">Transmembrane helix</keyword>
<feature type="transmembrane region" description="Helical" evidence="8">
    <location>
        <begin position="220"/>
        <end position="237"/>
    </location>
</feature>
<feature type="transmembrane region" description="Helical" evidence="8">
    <location>
        <begin position="320"/>
        <end position="338"/>
    </location>
</feature>
<feature type="transmembrane region" description="Helical" evidence="8">
    <location>
        <begin position="249"/>
        <end position="267"/>
    </location>
</feature>
<evidence type="ECO:0000313" key="10">
    <source>
        <dbReference type="EMBL" id="OJG45375.1"/>
    </source>
</evidence>
<dbReference type="PANTHER" id="PTHR42718:SF9">
    <property type="entry name" value="MAJOR FACILITATOR SUPERFAMILY MULTIDRUG TRANSPORTER MFSC"/>
    <property type="match status" value="1"/>
</dbReference>
<keyword evidence="7 8" id="KW-0472">Membrane</keyword>
<dbReference type="NCBIfam" id="TIGR00711">
    <property type="entry name" value="efflux_EmrB"/>
    <property type="match status" value="1"/>
</dbReference>
<evidence type="ECO:0000313" key="11">
    <source>
        <dbReference type="Proteomes" id="UP000182077"/>
    </source>
</evidence>
<dbReference type="Gene3D" id="1.20.1250.20">
    <property type="entry name" value="MFS general substrate transporter like domains"/>
    <property type="match status" value="1"/>
</dbReference>
<dbReference type="Proteomes" id="UP000182077">
    <property type="component" value="Unassembled WGS sequence"/>
</dbReference>
<feature type="transmembrane region" description="Helical" evidence="8">
    <location>
        <begin position="354"/>
        <end position="373"/>
    </location>
</feature>
<feature type="transmembrane region" description="Helical" evidence="8">
    <location>
        <begin position="28"/>
        <end position="46"/>
    </location>
</feature>
<keyword evidence="5 8" id="KW-0812">Transmembrane</keyword>
<feature type="transmembrane region" description="Helical" evidence="8">
    <location>
        <begin position="273"/>
        <end position="299"/>
    </location>
</feature>
<organism evidence="10 11">
    <name type="scientific">Enterococcus hermanniensis</name>
    <dbReference type="NCBI Taxonomy" id="249189"/>
    <lineage>
        <taxon>Bacteria</taxon>
        <taxon>Bacillati</taxon>
        <taxon>Bacillota</taxon>
        <taxon>Bacilli</taxon>
        <taxon>Lactobacillales</taxon>
        <taxon>Enterococcaceae</taxon>
        <taxon>Enterococcus</taxon>
    </lineage>
</organism>
<feature type="transmembrane region" description="Helical" evidence="8">
    <location>
        <begin position="140"/>
        <end position="162"/>
    </location>
</feature>
<dbReference type="AlphaFoldDB" id="A0A1L8TM07"/>
<dbReference type="Gene3D" id="1.20.1720.10">
    <property type="entry name" value="Multidrug resistance protein D"/>
    <property type="match status" value="1"/>
</dbReference>
<evidence type="ECO:0000259" key="9">
    <source>
        <dbReference type="PROSITE" id="PS50850"/>
    </source>
</evidence>
<feature type="transmembrane region" description="Helical" evidence="8">
    <location>
        <begin position="53"/>
        <end position="72"/>
    </location>
</feature>
<dbReference type="PROSITE" id="PS50850">
    <property type="entry name" value="MFS"/>
    <property type="match status" value="1"/>
</dbReference>
<dbReference type="RefSeq" id="WP_211271186.1">
    <property type="nucleotide sequence ID" value="NZ_JBHSHK010000022.1"/>
</dbReference>
<dbReference type="GO" id="GO:0022857">
    <property type="term" value="F:transmembrane transporter activity"/>
    <property type="evidence" value="ECO:0007669"/>
    <property type="project" value="InterPro"/>
</dbReference>
<comment type="similarity">
    <text evidence="2">Belongs to the major facilitator superfamily. EmrB family.</text>
</comment>
<evidence type="ECO:0000256" key="3">
    <source>
        <dbReference type="ARBA" id="ARBA00022448"/>
    </source>
</evidence>
<protein>
    <submittedName>
        <fullName evidence="10">Multidrug MFS transporter</fullName>
    </submittedName>
</protein>
<feature type="domain" description="Major facilitator superfamily (MFS) profile" evidence="9">
    <location>
        <begin position="1"/>
        <end position="378"/>
    </location>
</feature>
<comment type="subcellular location">
    <subcellularLocation>
        <location evidence="1">Cell membrane</location>
        <topology evidence="1">Multi-pass membrane protein</topology>
    </subcellularLocation>
</comment>
<proteinExistence type="inferred from homology"/>
<feature type="transmembrane region" description="Helical" evidence="8">
    <location>
        <begin position="115"/>
        <end position="134"/>
    </location>
</feature>
<dbReference type="PANTHER" id="PTHR42718">
    <property type="entry name" value="MAJOR FACILITATOR SUPERFAMILY MULTIDRUG TRANSPORTER MFSC"/>
    <property type="match status" value="1"/>
</dbReference>
<evidence type="ECO:0000256" key="4">
    <source>
        <dbReference type="ARBA" id="ARBA00022475"/>
    </source>
</evidence>
<dbReference type="PRINTS" id="PR01036">
    <property type="entry name" value="TCRTETB"/>
</dbReference>
<dbReference type="SUPFAM" id="SSF103473">
    <property type="entry name" value="MFS general substrate transporter"/>
    <property type="match status" value="2"/>
</dbReference>
<evidence type="ECO:0000256" key="1">
    <source>
        <dbReference type="ARBA" id="ARBA00004651"/>
    </source>
</evidence>
<feature type="transmembrane region" description="Helical" evidence="8">
    <location>
        <begin position="183"/>
        <end position="208"/>
    </location>
</feature>
<evidence type="ECO:0000256" key="2">
    <source>
        <dbReference type="ARBA" id="ARBA00008537"/>
    </source>
</evidence>
<keyword evidence="4" id="KW-1003">Cell membrane</keyword>
<accession>A0A1L8TM07</accession>
<evidence type="ECO:0000256" key="7">
    <source>
        <dbReference type="ARBA" id="ARBA00023136"/>
    </source>
</evidence>
<evidence type="ECO:0000256" key="8">
    <source>
        <dbReference type="SAM" id="Phobius"/>
    </source>
</evidence>
<dbReference type="InterPro" id="IPR004638">
    <property type="entry name" value="EmrB-like"/>
</dbReference>